<organism evidence="3 4">
    <name type="scientific">Teratosphaeria destructans</name>
    <dbReference type="NCBI Taxonomy" id="418781"/>
    <lineage>
        <taxon>Eukaryota</taxon>
        <taxon>Fungi</taxon>
        <taxon>Dikarya</taxon>
        <taxon>Ascomycota</taxon>
        <taxon>Pezizomycotina</taxon>
        <taxon>Dothideomycetes</taxon>
        <taxon>Dothideomycetidae</taxon>
        <taxon>Mycosphaerellales</taxon>
        <taxon>Teratosphaeriaceae</taxon>
        <taxon>Teratosphaeria</taxon>
    </lineage>
</organism>
<keyword evidence="2" id="KW-1133">Transmembrane helix</keyword>
<feature type="compositionally biased region" description="Low complexity" evidence="1">
    <location>
        <begin position="37"/>
        <end position="57"/>
    </location>
</feature>
<dbReference type="Proteomes" id="UP001138500">
    <property type="component" value="Unassembled WGS sequence"/>
</dbReference>
<evidence type="ECO:0000313" key="4">
    <source>
        <dbReference type="Proteomes" id="UP001138500"/>
    </source>
</evidence>
<reference evidence="3 4" key="2">
    <citation type="journal article" date="2021" name="Curr. Genet.">
        <title>Genetic response to nitrogen starvation in the aggressive Eucalyptus foliar pathogen Teratosphaeria destructans.</title>
        <authorList>
            <person name="Havenga M."/>
            <person name="Wingfield B.D."/>
            <person name="Wingfield M.J."/>
            <person name="Dreyer L.L."/>
            <person name="Roets F."/>
            <person name="Aylward J."/>
        </authorList>
    </citation>
    <scope>NUCLEOTIDE SEQUENCE [LARGE SCALE GENOMIC DNA]</scope>
    <source>
        <strain evidence="3">CMW44962</strain>
    </source>
</reference>
<feature type="region of interest" description="Disordered" evidence="1">
    <location>
        <begin position="1"/>
        <end position="112"/>
    </location>
</feature>
<name>A0A9W7W4Q9_9PEZI</name>
<protein>
    <submittedName>
        <fullName evidence="3">Uncharacterized protein</fullName>
    </submittedName>
</protein>
<gene>
    <name evidence="3" type="ORF">Tdes44962_MAKER08354</name>
</gene>
<dbReference type="OrthoDB" id="3883941at2759"/>
<sequence>MPNWIKMGRLRKLSAPPKLRSDGTATPLSTPTRSRQTSISAGSANASSTSSTLTSSGRGPGTAKLTSGQASTKTKPVVPVGLPNIAEVKKKPVLPEPKPQKVTTPPKRKTSLSTSAIALPPTKTINTALNRRGSMTLGALTAPGTIVTGGLIGCAAGAAILMAIGIWYDYAGVKAALATAKAAQLAVDDLTTSLISSLSTGTYSVDEALNLLRRTALTYARSVPEGQPLINRIFDQVENVRAAKGAEVERALEEAYEELRIAGSEGYGAGEMRAVLWKHTARLAGLTGRAVEGVLGRDSGLGFTVAKGLKKRALSIRKVEGLAGRTAVA</sequence>
<proteinExistence type="predicted"/>
<dbReference type="AlphaFoldDB" id="A0A9W7W4Q9"/>
<keyword evidence="4" id="KW-1185">Reference proteome</keyword>
<comment type="caution">
    <text evidence="3">The sequence shown here is derived from an EMBL/GenBank/DDBJ whole genome shotgun (WGS) entry which is preliminary data.</text>
</comment>
<feature type="transmembrane region" description="Helical" evidence="2">
    <location>
        <begin position="140"/>
        <end position="168"/>
    </location>
</feature>
<evidence type="ECO:0000313" key="3">
    <source>
        <dbReference type="EMBL" id="KAH9837430.1"/>
    </source>
</evidence>
<evidence type="ECO:0000256" key="1">
    <source>
        <dbReference type="SAM" id="MobiDB-lite"/>
    </source>
</evidence>
<evidence type="ECO:0000256" key="2">
    <source>
        <dbReference type="SAM" id="Phobius"/>
    </source>
</evidence>
<accession>A0A9W7W4Q9</accession>
<reference evidence="3 4" key="1">
    <citation type="journal article" date="2018" name="IMA Fungus">
        <title>IMA Genome-F 10: Nine draft genome sequences of Claviceps purpurea s.lat., including C. arundinis, C. humidiphila, and C. cf. spartinae, pseudomolecules for the pitch canker pathogen Fusarium circinatum, draft genome of Davidsoniella eucalypti, Grosmannia galeiformis, Quambalaria eucalypti, and Teratosphaeria destructans.</title>
        <authorList>
            <person name="Wingfield B.D."/>
            <person name="Liu M."/>
            <person name="Nguyen H.D."/>
            <person name="Lane F.A."/>
            <person name="Morgan S.W."/>
            <person name="De Vos L."/>
            <person name="Wilken P.M."/>
            <person name="Duong T.A."/>
            <person name="Aylward J."/>
            <person name="Coetzee M.P."/>
            <person name="Dadej K."/>
            <person name="De Beer Z.W."/>
            <person name="Findlay W."/>
            <person name="Havenga M."/>
            <person name="Kolarik M."/>
            <person name="Menzies J.G."/>
            <person name="Naidoo K."/>
            <person name="Pochopski O."/>
            <person name="Shoukouhi P."/>
            <person name="Santana Q.C."/>
            <person name="Seifert K.A."/>
            <person name="Soal N."/>
            <person name="Steenkamp E.T."/>
            <person name="Tatham C.T."/>
            <person name="van der Nest M.A."/>
            <person name="Wingfield M.J."/>
        </authorList>
    </citation>
    <scope>NUCLEOTIDE SEQUENCE [LARGE SCALE GENOMIC DNA]</scope>
    <source>
        <strain evidence="3">CMW44962</strain>
    </source>
</reference>
<keyword evidence="2" id="KW-0812">Transmembrane</keyword>
<feature type="compositionally biased region" description="Polar residues" evidence="1">
    <location>
        <begin position="64"/>
        <end position="74"/>
    </location>
</feature>
<keyword evidence="2" id="KW-0472">Membrane</keyword>
<dbReference type="EMBL" id="RIBY02000780">
    <property type="protein sequence ID" value="KAH9837430.1"/>
    <property type="molecule type" value="Genomic_DNA"/>
</dbReference>
<feature type="compositionally biased region" description="Polar residues" evidence="1">
    <location>
        <begin position="23"/>
        <end position="36"/>
    </location>
</feature>